<dbReference type="RefSeq" id="XP_068360845.1">
    <property type="nucleotide sequence ID" value="XM_068503478.1"/>
</dbReference>
<keyword evidence="1" id="KW-0472">Membrane</keyword>
<keyword evidence="3" id="KW-1185">Reference proteome</keyword>
<evidence type="ECO:0000256" key="1">
    <source>
        <dbReference type="SAM" id="Phobius"/>
    </source>
</evidence>
<comment type="caution">
    <text evidence="2">The sequence shown here is derived from an EMBL/GenBank/DDBJ whole genome shotgun (WGS) entry which is preliminary data.</text>
</comment>
<evidence type="ECO:0000313" key="2">
    <source>
        <dbReference type="EMBL" id="OHT07709.1"/>
    </source>
</evidence>
<feature type="transmembrane region" description="Helical" evidence="1">
    <location>
        <begin position="375"/>
        <end position="397"/>
    </location>
</feature>
<proteinExistence type="predicted"/>
<dbReference type="VEuPathDB" id="TrichDB:TRFO_23973"/>
<dbReference type="Proteomes" id="UP000179807">
    <property type="component" value="Unassembled WGS sequence"/>
</dbReference>
<dbReference type="EMBL" id="MLAK01000688">
    <property type="protein sequence ID" value="OHT07709.1"/>
    <property type="molecule type" value="Genomic_DNA"/>
</dbReference>
<gene>
    <name evidence="2" type="ORF">TRFO_23973</name>
</gene>
<protein>
    <recommendedName>
        <fullName evidence="4">Right handed beta helix domain-containing protein</fullName>
    </recommendedName>
</protein>
<accession>A0A1J4KE23</accession>
<dbReference type="GeneID" id="94838182"/>
<dbReference type="AlphaFoldDB" id="A0A1J4KE23"/>
<keyword evidence="1" id="KW-0812">Transmembrane</keyword>
<evidence type="ECO:0000313" key="3">
    <source>
        <dbReference type="Proteomes" id="UP000179807"/>
    </source>
</evidence>
<name>A0A1J4KE23_9EUKA</name>
<organism evidence="2 3">
    <name type="scientific">Tritrichomonas foetus</name>
    <dbReference type="NCBI Taxonomy" id="1144522"/>
    <lineage>
        <taxon>Eukaryota</taxon>
        <taxon>Metamonada</taxon>
        <taxon>Parabasalia</taxon>
        <taxon>Tritrichomonadida</taxon>
        <taxon>Tritrichomonadidae</taxon>
        <taxon>Tritrichomonas</taxon>
    </lineage>
</organism>
<sequence>MNITLSFFTLSHLISHSPTLTANPSSRILSCRIFHSQFRKSFSPIFFSTSPLNFEAQNSLFQQFILTPLRFERAQYSDATIDARRLSFIVGSVNISYCRFRLCLGRNGISGGAIFCVANLSLTQCLFEHNSARKAGSIYCNGELLLKSVTFDGGYSDIGQGFINEDCDYLNLHQELVTFVNLEAINSACFIRSSPGNVVINAINLSTSSAKNSNAGFSLFDTKNDIIFSIFFELTAFKESCIFMKRCKNTQIDRTLYWLIRSSNDNTEGSTCLSYYDTSSKCTVLHCAFLLCSPGGSQLVKASDFAQIFISEACTTVDRVSFIGDESGISVDKKLRVNDQCGDRLVIHIDKPFGYHTENIALDLATMRSDVYDGLIIGALAIIVVIVTASISFLILYQFTR</sequence>
<keyword evidence="1" id="KW-1133">Transmembrane helix</keyword>
<evidence type="ECO:0008006" key="4">
    <source>
        <dbReference type="Google" id="ProtNLM"/>
    </source>
</evidence>
<reference evidence="2" key="1">
    <citation type="submission" date="2016-10" db="EMBL/GenBank/DDBJ databases">
        <authorList>
            <person name="Benchimol M."/>
            <person name="Almeida L.G."/>
            <person name="Vasconcelos A.T."/>
            <person name="Perreira-Neves A."/>
            <person name="Rosa I.A."/>
            <person name="Tasca T."/>
            <person name="Bogo M.R."/>
            <person name="de Souza W."/>
        </authorList>
    </citation>
    <scope>NUCLEOTIDE SEQUENCE [LARGE SCALE GENOMIC DNA]</scope>
    <source>
        <strain evidence="2">K</strain>
    </source>
</reference>